<keyword evidence="3 4" id="KW-0804">Transcription</keyword>
<evidence type="ECO:0000259" key="6">
    <source>
        <dbReference type="SMART" id="SM00738"/>
    </source>
</evidence>
<dbReference type="InterPro" id="IPR006645">
    <property type="entry name" value="NGN-like_dom"/>
</dbReference>
<dbReference type="GO" id="GO:0006354">
    <property type="term" value="P:DNA-templated transcription elongation"/>
    <property type="evidence" value="ECO:0007669"/>
    <property type="project" value="InterPro"/>
</dbReference>
<dbReference type="CDD" id="cd09887">
    <property type="entry name" value="NGN_Arch"/>
    <property type="match status" value="1"/>
</dbReference>
<dbReference type="InterPro" id="IPR008991">
    <property type="entry name" value="Translation_prot_SH3-like_sf"/>
</dbReference>
<dbReference type="InterPro" id="IPR036735">
    <property type="entry name" value="NGN_dom_sf"/>
</dbReference>
<dbReference type="EMBL" id="CP002838">
    <property type="protein sequence ID" value="AEM38855.1"/>
    <property type="molecule type" value="Genomic_DNA"/>
</dbReference>
<keyword evidence="9" id="KW-1185">Reference proteome</keyword>
<dbReference type="AlphaFoldDB" id="G0EEN3"/>
<feature type="domain" description="NusG-like N-terminal" evidence="6">
    <location>
        <begin position="16"/>
        <end position="100"/>
    </location>
</feature>
<dbReference type="InParanoid" id="G0EEN3"/>
<evidence type="ECO:0000313" key="9">
    <source>
        <dbReference type="Proteomes" id="UP000001037"/>
    </source>
</evidence>
<dbReference type="Gene3D" id="2.30.30.30">
    <property type="match status" value="1"/>
</dbReference>
<comment type="similarity">
    <text evidence="1">Belongs to the SPT5 family.</text>
</comment>
<dbReference type="HAMAP" id="MF_00950">
    <property type="entry name" value="Spt5_arch"/>
    <property type="match status" value="1"/>
</dbReference>
<dbReference type="GO" id="GO:0003746">
    <property type="term" value="F:translation elongation factor activity"/>
    <property type="evidence" value="ECO:0007669"/>
    <property type="project" value="InterPro"/>
</dbReference>
<dbReference type="STRING" id="694429.Pyrfu_0987"/>
<keyword evidence="2 4" id="KW-0805">Transcription regulation</keyword>
<dbReference type="InterPro" id="IPR005100">
    <property type="entry name" value="NGN-domain"/>
</dbReference>
<dbReference type="Pfam" id="PF03439">
    <property type="entry name" value="Spt5-NGN"/>
    <property type="match status" value="1"/>
</dbReference>
<dbReference type="GO" id="GO:0005840">
    <property type="term" value="C:ribosome"/>
    <property type="evidence" value="ECO:0007669"/>
    <property type="project" value="InterPro"/>
</dbReference>
<name>G0EEN3_PYRF1</name>
<dbReference type="Proteomes" id="UP000001037">
    <property type="component" value="Chromosome"/>
</dbReference>
<sequence length="165" mass="18412">MKGVTEETKERGPQRPVRFYAVRTIAGREIDVALLIESRARENNLDIRSIIVPPKVKGIVLVEAPAAFIVSEAIRGIRYARSVAPGYIPPEEIAKVMKEEVAIRIKEGDVVEIISGPFRGFRGRVERADLEKGQIELTLLDASYNLRIIVSPDMVRPVREETHGA</sequence>
<protein>
    <recommendedName>
        <fullName evidence="4 5">Transcription elongation factor Spt5</fullName>
    </recommendedName>
</protein>
<gene>
    <name evidence="4" type="primary">spt5</name>
    <name evidence="8" type="ordered locus">Pyrfu_0987</name>
</gene>
<feature type="domain" description="KOW" evidence="7">
    <location>
        <begin position="104"/>
        <end position="131"/>
    </location>
</feature>
<dbReference type="InterPro" id="IPR005825">
    <property type="entry name" value="Ribosomal_uL24_CS"/>
</dbReference>
<dbReference type="InterPro" id="IPR011590">
    <property type="entry name" value="Spt5_arc"/>
</dbReference>
<evidence type="ECO:0000256" key="5">
    <source>
        <dbReference type="NCBIfam" id="TIGR00405"/>
    </source>
</evidence>
<dbReference type="CDD" id="cd06091">
    <property type="entry name" value="KOW_NusG"/>
    <property type="match status" value="1"/>
</dbReference>
<comment type="subunit">
    <text evidence="4">Heterodimer composed of Spt4 and Spt5. Interacts with RNA polymerase (RNAP).</text>
</comment>
<evidence type="ECO:0000256" key="1">
    <source>
        <dbReference type="ARBA" id="ARBA00006956"/>
    </source>
</evidence>
<proteinExistence type="inferred from homology"/>
<dbReference type="Pfam" id="PF00467">
    <property type="entry name" value="KOW"/>
    <property type="match status" value="1"/>
</dbReference>
<dbReference type="SUPFAM" id="SSF50104">
    <property type="entry name" value="Translation proteins SH3-like domain"/>
    <property type="match status" value="1"/>
</dbReference>
<dbReference type="KEGG" id="pfm:Pyrfu_0987"/>
<accession>G0EEN3</accession>
<reference evidence="8 9" key="1">
    <citation type="journal article" date="2011" name="Stand. Genomic Sci.">
        <title>Complete genome sequence of the hyperthermophilic chemolithoautotroph Pyrolobus fumarii type strain (1A).</title>
        <authorList>
            <person name="Anderson I."/>
            <person name="Goker M."/>
            <person name="Nolan M."/>
            <person name="Lucas S."/>
            <person name="Hammon N."/>
            <person name="Deshpande S."/>
            <person name="Cheng J.F."/>
            <person name="Tapia R."/>
            <person name="Han C."/>
            <person name="Goodwin L."/>
            <person name="Pitluck S."/>
            <person name="Huntemann M."/>
            <person name="Liolios K."/>
            <person name="Ivanova N."/>
            <person name="Pagani I."/>
            <person name="Mavromatis K."/>
            <person name="Ovchinikova G."/>
            <person name="Pati A."/>
            <person name="Chen A."/>
            <person name="Palaniappan K."/>
            <person name="Land M."/>
            <person name="Hauser L."/>
            <person name="Brambilla E.M."/>
            <person name="Huber H."/>
            <person name="Yasawong M."/>
            <person name="Rohde M."/>
            <person name="Spring S."/>
            <person name="Abt B."/>
            <person name="Sikorski J."/>
            <person name="Wirth R."/>
            <person name="Detter J.C."/>
            <person name="Woyke T."/>
            <person name="Bristow J."/>
            <person name="Eisen J.A."/>
            <person name="Markowitz V."/>
            <person name="Hugenholtz P."/>
            <person name="Kyrpides N.C."/>
            <person name="Klenk H.P."/>
            <person name="Lapidus A."/>
        </authorList>
    </citation>
    <scope>NUCLEOTIDE SEQUENCE [LARGE SCALE GENOMIC DNA]</scope>
    <source>
        <strain evidence="9">DSM 11204 / 1A</strain>
    </source>
</reference>
<comment type="function">
    <text evidence="4">Stimulates transcription elongation.</text>
</comment>
<dbReference type="SMART" id="SM00739">
    <property type="entry name" value="KOW"/>
    <property type="match status" value="1"/>
</dbReference>
<evidence type="ECO:0000256" key="2">
    <source>
        <dbReference type="ARBA" id="ARBA00023015"/>
    </source>
</evidence>
<evidence type="ECO:0000259" key="7">
    <source>
        <dbReference type="SMART" id="SM00739"/>
    </source>
</evidence>
<dbReference type="Gene3D" id="3.30.70.940">
    <property type="entry name" value="NusG, N-terminal domain"/>
    <property type="match status" value="1"/>
</dbReference>
<organism evidence="8 9">
    <name type="scientific">Pyrolobus fumarii (strain DSM 11204 / 1A)</name>
    <dbReference type="NCBI Taxonomy" id="694429"/>
    <lineage>
        <taxon>Archaea</taxon>
        <taxon>Thermoproteota</taxon>
        <taxon>Thermoprotei</taxon>
        <taxon>Desulfurococcales</taxon>
        <taxon>Pyrodictiaceae</taxon>
        <taxon>Pyrolobus</taxon>
    </lineage>
</organism>
<evidence type="ECO:0000256" key="4">
    <source>
        <dbReference type="HAMAP-Rule" id="MF_00950"/>
    </source>
</evidence>
<dbReference type="PROSITE" id="PS01108">
    <property type="entry name" value="RIBOSOMAL_L24"/>
    <property type="match status" value="1"/>
</dbReference>
<dbReference type="SMART" id="SM00738">
    <property type="entry name" value="NGN"/>
    <property type="match status" value="1"/>
</dbReference>
<dbReference type="NCBIfam" id="TIGR00405">
    <property type="entry name" value="KOW_elon_Spt5"/>
    <property type="match status" value="1"/>
</dbReference>
<dbReference type="GO" id="GO:0006355">
    <property type="term" value="P:regulation of DNA-templated transcription"/>
    <property type="evidence" value="ECO:0007669"/>
    <property type="project" value="UniProtKB-UniRule"/>
</dbReference>
<comment type="similarity">
    <text evidence="4">Belongs to the archaeal Spt5 family.</text>
</comment>
<dbReference type="InterPro" id="IPR014722">
    <property type="entry name" value="Rib_uL2_dom2"/>
</dbReference>
<dbReference type="HOGENOM" id="CLU_113589_0_0_2"/>
<dbReference type="eggNOG" id="arCOG01920">
    <property type="taxonomic scope" value="Archaea"/>
</dbReference>
<evidence type="ECO:0000313" key="8">
    <source>
        <dbReference type="EMBL" id="AEM38855.1"/>
    </source>
</evidence>
<dbReference type="GO" id="GO:0003735">
    <property type="term" value="F:structural constituent of ribosome"/>
    <property type="evidence" value="ECO:0007669"/>
    <property type="project" value="InterPro"/>
</dbReference>
<dbReference type="InterPro" id="IPR005824">
    <property type="entry name" value="KOW"/>
</dbReference>
<evidence type="ECO:0000256" key="3">
    <source>
        <dbReference type="ARBA" id="ARBA00023163"/>
    </source>
</evidence>